<name>A0A6C0C0M3_9ZZZZ</name>
<accession>A0A6C0C0M3</accession>
<evidence type="ECO:0008006" key="3">
    <source>
        <dbReference type="Google" id="ProtNLM"/>
    </source>
</evidence>
<organism evidence="2">
    <name type="scientific">viral metagenome</name>
    <dbReference type="NCBI Taxonomy" id="1070528"/>
    <lineage>
        <taxon>unclassified sequences</taxon>
        <taxon>metagenomes</taxon>
        <taxon>organismal metagenomes</taxon>
    </lineage>
</organism>
<dbReference type="Gene3D" id="3.40.30.10">
    <property type="entry name" value="Glutaredoxin"/>
    <property type="match status" value="1"/>
</dbReference>
<feature type="region of interest" description="Disordered" evidence="1">
    <location>
        <begin position="155"/>
        <end position="185"/>
    </location>
</feature>
<dbReference type="EMBL" id="MN739291">
    <property type="protein sequence ID" value="QHS97188.1"/>
    <property type="molecule type" value="Genomic_DNA"/>
</dbReference>
<dbReference type="InterPro" id="IPR036249">
    <property type="entry name" value="Thioredoxin-like_sf"/>
</dbReference>
<proteinExistence type="predicted"/>
<dbReference type="SUPFAM" id="SSF52833">
    <property type="entry name" value="Thioredoxin-like"/>
    <property type="match status" value="1"/>
</dbReference>
<sequence length="185" mass="21069">MSSILYYSQYCQHCKDLIRTLSKTKNKAKIHFICIDVREKQDNGEIHIILKNAQKILLPSTVKTVPSLLLLNKGHKVLAGIKSILEYLKPERERQVRKATMNNMEPLAFSTTEMGSLSDNYSYLDMSPTDLSAKGNGGLRMMHSYSGIMDNQKIETPEDDYEPDKIGEVDLGKIQSQREADVRFQ</sequence>
<dbReference type="AlphaFoldDB" id="A0A6C0C0M3"/>
<evidence type="ECO:0000256" key="1">
    <source>
        <dbReference type="SAM" id="MobiDB-lite"/>
    </source>
</evidence>
<evidence type="ECO:0000313" key="2">
    <source>
        <dbReference type="EMBL" id="QHS97188.1"/>
    </source>
</evidence>
<feature type="compositionally biased region" description="Basic and acidic residues" evidence="1">
    <location>
        <begin position="163"/>
        <end position="185"/>
    </location>
</feature>
<reference evidence="2" key="1">
    <citation type="journal article" date="2020" name="Nature">
        <title>Giant virus diversity and host interactions through global metagenomics.</title>
        <authorList>
            <person name="Schulz F."/>
            <person name="Roux S."/>
            <person name="Paez-Espino D."/>
            <person name="Jungbluth S."/>
            <person name="Walsh D.A."/>
            <person name="Denef V.J."/>
            <person name="McMahon K.D."/>
            <person name="Konstantinidis K.T."/>
            <person name="Eloe-Fadrosh E.A."/>
            <person name="Kyrpides N.C."/>
            <person name="Woyke T."/>
        </authorList>
    </citation>
    <scope>NUCLEOTIDE SEQUENCE</scope>
    <source>
        <strain evidence="2">GVMAG-M-3300020169-51</strain>
    </source>
</reference>
<protein>
    <recommendedName>
        <fullName evidence="3">Thioredoxin domain-containing protein</fullName>
    </recommendedName>
</protein>